<evidence type="ECO:0000313" key="1">
    <source>
        <dbReference type="EMBL" id="GAG25003.1"/>
    </source>
</evidence>
<sequence length="34" mass="3790">MGGFYIGRDKKARKAYGFDEVALVPGRKAFDPND</sequence>
<feature type="non-terminal residue" evidence="1">
    <location>
        <position position="34"/>
    </location>
</feature>
<proteinExistence type="predicted"/>
<gene>
    <name evidence="1" type="ORF">S01H1_53548</name>
</gene>
<reference evidence="1" key="1">
    <citation type="journal article" date="2014" name="Front. Microbiol.">
        <title>High frequency of phylogenetically diverse reductive dehalogenase-homologous genes in deep subseafloor sedimentary metagenomes.</title>
        <authorList>
            <person name="Kawai M."/>
            <person name="Futagami T."/>
            <person name="Toyoda A."/>
            <person name="Takaki Y."/>
            <person name="Nishi S."/>
            <person name="Hori S."/>
            <person name="Arai W."/>
            <person name="Tsubouchi T."/>
            <person name="Morono Y."/>
            <person name="Uchiyama I."/>
            <person name="Ito T."/>
            <person name="Fujiyama A."/>
            <person name="Inagaki F."/>
            <person name="Takami H."/>
        </authorList>
    </citation>
    <scope>NUCLEOTIDE SEQUENCE</scope>
    <source>
        <strain evidence="1">Expedition CK06-06</strain>
    </source>
</reference>
<dbReference type="AlphaFoldDB" id="X0WKI9"/>
<protein>
    <submittedName>
        <fullName evidence="1">Uncharacterized protein</fullName>
    </submittedName>
</protein>
<comment type="caution">
    <text evidence="1">The sequence shown here is derived from an EMBL/GenBank/DDBJ whole genome shotgun (WGS) entry which is preliminary data.</text>
</comment>
<dbReference type="EMBL" id="BARS01034679">
    <property type="protein sequence ID" value="GAG25003.1"/>
    <property type="molecule type" value="Genomic_DNA"/>
</dbReference>
<organism evidence="1">
    <name type="scientific">marine sediment metagenome</name>
    <dbReference type="NCBI Taxonomy" id="412755"/>
    <lineage>
        <taxon>unclassified sequences</taxon>
        <taxon>metagenomes</taxon>
        <taxon>ecological metagenomes</taxon>
    </lineage>
</organism>
<name>X0WKI9_9ZZZZ</name>
<accession>X0WKI9</accession>